<accession>A0ABS6D1P3</accession>
<dbReference type="InterPro" id="IPR005467">
    <property type="entry name" value="His_kinase_dom"/>
</dbReference>
<keyword evidence="4" id="KW-1003">Cell membrane</keyword>
<evidence type="ECO:0000256" key="2">
    <source>
        <dbReference type="ARBA" id="ARBA00004651"/>
    </source>
</evidence>
<evidence type="ECO:0000256" key="8">
    <source>
        <dbReference type="ARBA" id="ARBA00022777"/>
    </source>
</evidence>
<evidence type="ECO:0000256" key="3">
    <source>
        <dbReference type="ARBA" id="ARBA00012438"/>
    </source>
</evidence>
<organism evidence="15 16">
    <name type="scientific">Faecalicatena faecalis</name>
    <dbReference type="NCBI Taxonomy" id="2726362"/>
    <lineage>
        <taxon>Bacteria</taxon>
        <taxon>Bacillati</taxon>
        <taxon>Bacillota</taxon>
        <taxon>Clostridia</taxon>
        <taxon>Lachnospirales</taxon>
        <taxon>Lachnospiraceae</taxon>
        <taxon>Faecalicatena</taxon>
    </lineage>
</organism>
<evidence type="ECO:0000256" key="9">
    <source>
        <dbReference type="ARBA" id="ARBA00022840"/>
    </source>
</evidence>
<keyword evidence="7" id="KW-0547">Nucleotide-binding</keyword>
<sequence>MSDIEALFLITGGLFFLLLFRHIRLKKQIRSLTEQVNELSEKRTEKMLDISLIDQDLEQLAGTLNRYNERQRQAVASALGHEEYLKESIANISHDLRTPLTVILGHMQLLKKENLEDGQAQRVEIVLGKAERMKELLENFYDLSVLDAEQIVLHMETFNLSNLLINLITENAPALETKNLSPQVDLPDYSIYINSDKGTVERMIQNLLTNAIRYSSGIIRITLFQKENGKVVFRIENSVHNFSELNPNRLFERFYTGDKSRHNGGTGLGLNIVKILTDKLGGTVYADLKADILSITLEL</sequence>
<keyword evidence="9" id="KW-0067">ATP-binding</keyword>
<name>A0ABS6D1P3_9FIRM</name>
<keyword evidence="8 15" id="KW-0418">Kinase</keyword>
<dbReference type="InterPro" id="IPR003661">
    <property type="entry name" value="HisK_dim/P_dom"/>
</dbReference>
<dbReference type="PROSITE" id="PS50109">
    <property type="entry name" value="HIS_KIN"/>
    <property type="match status" value="1"/>
</dbReference>
<keyword evidence="13" id="KW-0812">Transmembrane</keyword>
<comment type="catalytic activity">
    <reaction evidence="1">
        <text>ATP + protein L-histidine = ADP + protein N-phospho-L-histidine.</text>
        <dbReference type="EC" id="2.7.13.3"/>
    </reaction>
</comment>
<evidence type="ECO:0000256" key="12">
    <source>
        <dbReference type="SAM" id="Coils"/>
    </source>
</evidence>
<protein>
    <recommendedName>
        <fullName evidence="3">histidine kinase</fullName>
        <ecNumber evidence="3">2.7.13.3</ecNumber>
    </recommendedName>
</protein>
<dbReference type="GO" id="GO:0016301">
    <property type="term" value="F:kinase activity"/>
    <property type="evidence" value="ECO:0007669"/>
    <property type="project" value="UniProtKB-KW"/>
</dbReference>
<dbReference type="CDD" id="cd00075">
    <property type="entry name" value="HATPase"/>
    <property type="match status" value="1"/>
</dbReference>
<evidence type="ECO:0000256" key="7">
    <source>
        <dbReference type="ARBA" id="ARBA00022741"/>
    </source>
</evidence>
<dbReference type="PANTHER" id="PTHR45528">
    <property type="entry name" value="SENSOR HISTIDINE KINASE CPXA"/>
    <property type="match status" value="1"/>
</dbReference>
<proteinExistence type="predicted"/>
<comment type="caution">
    <text evidence="15">The sequence shown here is derived from an EMBL/GenBank/DDBJ whole genome shotgun (WGS) entry which is preliminary data.</text>
</comment>
<dbReference type="CDD" id="cd00082">
    <property type="entry name" value="HisKA"/>
    <property type="match status" value="1"/>
</dbReference>
<evidence type="ECO:0000313" key="16">
    <source>
        <dbReference type="Proteomes" id="UP000723714"/>
    </source>
</evidence>
<evidence type="ECO:0000256" key="5">
    <source>
        <dbReference type="ARBA" id="ARBA00022553"/>
    </source>
</evidence>
<dbReference type="InterPro" id="IPR050398">
    <property type="entry name" value="HssS/ArlS-like"/>
</dbReference>
<dbReference type="Pfam" id="PF00512">
    <property type="entry name" value="HisKA"/>
    <property type="match status" value="1"/>
</dbReference>
<dbReference type="EC" id="2.7.13.3" evidence="3"/>
<comment type="subcellular location">
    <subcellularLocation>
        <location evidence="2">Cell membrane</location>
        <topology evidence="2">Multi-pass membrane protein</topology>
    </subcellularLocation>
</comment>
<gene>
    <name evidence="15" type="ORF">HGO97_006265</name>
</gene>
<dbReference type="PANTHER" id="PTHR45528:SF1">
    <property type="entry name" value="SENSOR HISTIDINE KINASE CPXA"/>
    <property type="match status" value="1"/>
</dbReference>
<dbReference type="EMBL" id="JABACJ020000004">
    <property type="protein sequence ID" value="MBU3875415.1"/>
    <property type="molecule type" value="Genomic_DNA"/>
</dbReference>
<feature type="coiled-coil region" evidence="12">
    <location>
        <begin position="22"/>
        <end position="49"/>
    </location>
</feature>
<keyword evidence="11 13" id="KW-0472">Membrane</keyword>
<evidence type="ECO:0000256" key="10">
    <source>
        <dbReference type="ARBA" id="ARBA00023012"/>
    </source>
</evidence>
<keyword evidence="16" id="KW-1185">Reference proteome</keyword>
<reference evidence="15 16" key="1">
    <citation type="submission" date="2021-06" db="EMBL/GenBank/DDBJ databases">
        <title>Faecalicatena sp. nov. isolated from porcine feces.</title>
        <authorList>
            <person name="Oh B.S."/>
            <person name="Lee J.H."/>
        </authorList>
    </citation>
    <scope>NUCLEOTIDE SEQUENCE [LARGE SCALE GENOMIC DNA]</scope>
    <source>
        <strain evidence="15 16">AGMB00832</strain>
    </source>
</reference>
<keyword evidence="12" id="KW-0175">Coiled coil</keyword>
<dbReference type="SMART" id="SM00387">
    <property type="entry name" value="HATPase_c"/>
    <property type="match status" value="1"/>
</dbReference>
<evidence type="ECO:0000259" key="14">
    <source>
        <dbReference type="PROSITE" id="PS50109"/>
    </source>
</evidence>
<dbReference type="Pfam" id="PF02518">
    <property type="entry name" value="HATPase_c"/>
    <property type="match status" value="1"/>
</dbReference>
<evidence type="ECO:0000256" key="1">
    <source>
        <dbReference type="ARBA" id="ARBA00000085"/>
    </source>
</evidence>
<dbReference type="InterPro" id="IPR003594">
    <property type="entry name" value="HATPase_dom"/>
</dbReference>
<evidence type="ECO:0000256" key="13">
    <source>
        <dbReference type="SAM" id="Phobius"/>
    </source>
</evidence>
<keyword evidence="6" id="KW-0808">Transferase</keyword>
<dbReference type="Proteomes" id="UP000723714">
    <property type="component" value="Unassembled WGS sequence"/>
</dbReference>
<feature type="domain" description="Histidine kinase" evidence="14">
    <location>
        <begin position="91"/>
        <end position="299"/>
    </location>
</feature>
<dbReference type="SMART" id="SM00388">
    <property type="entry name" value="HisKA"/>
    <property type="match status" value="1"/>
</dbReference>
<feature type="transmembrane region" description="Helical" evidence="13">
    <location>
        <begin position="6"/>
        <end position="23"/>
    </location>
</feature>
<evidence type="ECO:0000313" key="15">
    <source>
        <dbReference type="EMBL" id="MBU3875415.1"/>
    </source>
</evidence>
<evidence type="ECO:0000256" key="4">
    <source>
        <dbReference type="ARBA" id="ARBA00022475"/>
    </source>
</evidence>
<evidence type="ECO:0000256" key="6">
    <source>
        <dbReference type="ARBA" id="ARBA00022679"/>
    </source>
</evidence>
<keyword evidence="10" id="KW-0902">Two-component regulatory system</keyword>
<evidence type="ECO:0000256" key="11">
    <source>
        <dbReference type="ARBA" id="ARBA00023136"/>
    </source>
</evidence>
<keyword evidence="5" id="KW-0597">Phosphoprotein</keyword>
<keyword evidence="13" id="KW-1133">Transmembrane helix</keyword>